<evidence type="ECO:0000256" key="4">
    <source>
        <dbReference type="ARBA" id="ARBA00022963"/>
    </source>
</evidence>
<keyword evidence="3 7" id="KW-0378">Hydrolase</keyword>
<comment type="function">
    <text evidence="7">Putative phospholipase.</text>
</comment>
<organism evidence="9 10">
    <name type="scientific">Leptosia nina</name>
    <dbReference type="NCBI Taxonomy" id="320188"/>
    <lineage>
        <taxon>Eukaryota</taxon>
        <taxon>Metazoa</taxon>
        <taxon>Ecdysozoa</taxon>
        <taxon>Arthropoda</taxon>
        <taxon>Hexapoda</taxon>
        <taxon>Insecta</taxon>
        <taxon>Pterygota</taxon>
        <taxon>Neoptera</taxon>
        <taxon>Endopterygota</taxon>
        <taxon>Lepidoptera</taxon>
        <taxon>Glossata</taxon>
        <taxon>Ditrysia</taxon>
        <taxon>Papilionoidea</taxon>
        <taxon>Pieridae</taxon>
        <taxon>Pierinae</taxon>
        <taxon>Leptosia</taxon>
    </lineage>
</organism>
<accession>A0AAV1K5Z2</accession>
<keyword evidence="5 7" id="KW-0443">Lipid metabolism</keyword>
<dbReference type="PANTHER" id="PTHR12370:SF3">
    <property type="entry name" value="PHOSPHOLIPASE B-LIKE 2-RELATED"/>
    <property type="match status" value="1"/>
</dbReference>
<reference evidence="9 10" key="1">
    <citation type="submission" date="2023-11" db="EMBL/GenBank/DDBJ databases">
        <authorList>
            <person name="Okamura Y."/>
        </authorList>
    </citation>
    <scope>NUCLEOTIDE SEQUENCE [LARGE SCALE GENOMIC DNA]</scope>
</reference>
<evidence type="ECO:0000313" key="10">
    <source>
        <dbReference type="Proteomes" id="UP001497472"/>
    </source>
</evidence>
<keyword evidence="8" id="KW-0812">Transmembrane</keyword>
<evidence type="ECO:0000313" key="9">
    <source>
        <dbReference type="EMBL" id="CAK1556364.1"/>
    </source>
</evidence>
<evidence type="ECO:0000256" key="2">
    <source>
        <dbReference type="ARBA" id="ARBA00022729"/>
    </source>
</evidence>
<dbReference type="InterPro" id="IPR007000">
    <property type="entry name" value="PLipase_B-like"/>
</dbReference>
<keyword evidence="4 7" id="KW-0442">Lipid degradation</keyword>
<dbReference type="GO" id="GO:0004620">
    <property type="term" value="F:phospholipase activity"/>
    <property type="evidence" value="ECO:0007669"/>
    <property type="project" value="InterPro"/>
</dbReference>
<dbReference type="PANTHER" id="PTHR12370">
    <property type="entry name" value="PHOSPHOLIPASE B-RELATED"/>
    <property type="match status" value="1"/>
</dbReference>
<evidence type="ECO:0000256" key="6">
    <source>
        <dbReference type="ARBA" id="ARBA00023180"/>
    </source>
</evidence>
<evidence type="ECO:0000256" key="1">
    <source>
        <dbReference type="ARBA" id="ARBA00007835"/>
    </source>
</evidence>
<dbReference type="GO" id="GO:0009395">
    <property type="term" value="P:phospholipid catabolic process"/>
    <property type="evidence" value="ECO:0007669"/>
    <property type="project" value="TreeGrafter"/>
</dbReference>
<comment type="similarity">
    <text evidence="1 7">Belongs to the phospholipase B-like family.</text>
</comment>
<dbReference type="Proteomes" id="UP001497472">
    <property type="component" value="Unassembled WGS sequence"/>
</dbReference>
<evidence type="ECO:0000256" key="5">
    <source>
        <dbReference type="ARBA" id="ARBA00023098"/>
    </source>
</evidence>
<keyword evidence="8" id="KW-1133">Transmembrane helix</keyword>
<keyword evidence="6" id="KW-0325">Glycoprotein</keyword>
<dbReference type="Gene3D" id="3.60.60.30">
    <property type="match status" value="1"/>
</dbReference>
<evidence type="ECO:0000256" key="7">
    <source>
        <dbReference type="RuleBase" id="RU364138"/>
    </source>
</evidence>
<proteinExistence type="inferred from homology"/>
<keyword evidence="10" id="KW-1185">Reference proteome</keyword>
<protein>
    <recommendedName>
        <fullName evidence="7">Phospholipase B-like</fullName>
        <ecNumber evidence="7">3.1.1.-</ecNumber>
    </recommendedName>
</protein>
<dbReference type="EMBL" id="CAVLEF010000283">
    <property type="protein sequence ID" value="CAK1556364.1"/>
    <property type="molecule type" value="Genomic_DNA"/>
</dbReference>
<dbReference type="Pfam" id="PF04916">
    <property type="entry name" value="Phospholip_B"/>
    <property type="match status" value="1"/>
</dbReference>
<evidence type="ECO:0000256" key="8">
    <source>
        <dbReference type="SAM" id="Phobius"/>
    </source>
</evidence>
<keyword evidence="8" id="KW-0472">Membrane</keyword>
<dbReference type="AlphaFoldDB" id="A0AAV1K5Z2"/>
<evidence type="ECO:0000256" key="3">
    <source>
        <dbReference type="ARBA" id="ARBA00022801"/>
    </source>
</evidence>
<dbReference type="EC" id="3.1.1.-" evidence="7"/>
<feature type="transmembrane region" description="Helical" evidence="8">
    <location>
        <begin position="20"/>
        <end position="38"/>
    </location>
</feature>
<sequence length="674" mass="76443">MTKILKVVGASWLQTKISSYILGFLGILAILALFAGQIERIQEDGNYTATVFYSEKTGYSIEFWGQSNDLNDIPKGVARAYFRGDIDTTGWSLLEVETNSSYPDEVQAYAAGIVEGALTWYLIHTHLENTIRAKCEDRPIEKQCDKLRDALDKSANMWKSYAADRGATDPFWHHVSLYYTQIRGVFTGWKHGVERSQNEYETDISDLYWLNSISEVPEIQEKLNISLEDPAVNVLPGLSSAFLRIINDTDDETAKRLFMAQNAAGSYSSMTRIMKRYKLNYHTTSKDATLAPGETIDFSSYPGSITSQDEFYVIRGSNHRIAVSGTTIKNYNTKLWKDVNITEQLPIGPRIHAANHLATNVSSWGHMLAASNSGTACKQWLAVDFDKFDQLHYTQEEAEDKKEYVTEIISNDTRHTVVHRPGRGQTKGLFWLIEQVPGRTHSADLSDALLKRTYWATYGLPHFKDIQEITHISKMEERFGKIFSETEAPRAVTFKQGFKNATSLENIIKLMRLNNITAKNMSSDNICDNKNCLYSEIAYSVPGVRGDLVDNFKKAFGVIDTKVVSGITNNSTLHFAAISSPPFTEPHIMHIPINKGNVASIYTDKFDDVPMLNGIEIRNLVKQRRQEEEEENLKLRNKDVVKPFQWSDSDFIKNPHEGLPDIWNFGPYAPDWSW</sequence>
<comment type="caution">
    <text evidence="9">The sequence shown here is derived from an EMBL/GenBank/DDBJ whole genome shotgun (WGS) entry which is preliminary data.</text>
</comment>
<keyword evidence="2" id="KW-0732">Signal</keyword>
<dbReference type="GO" id="GO:0005576">
    <property type="term" value="C:extracellular region"/>
    <property type="evidence" value="ECO:0007669"/>
    <property type="project" value="TreeGrafter"/>
</dbReference>
<name>A0AAV1K5Z2_9NEOP</name>
<gene>
    <name evidence="9" type="ORF">LNINA_LOCUS15119</name>
</gene>